<dbReference type="EMBL" id="BMAT01008342">
    <property type="protein sequence ID" value="GFR82724.1"/>
    <property type="molecule type" value="Genomic_DNA"/>
</dbReference>
<evidence type="ECO:0000313" key="2">
    <source>
        <dbReference type="Proteomes" id="UP000762676"/>
    </source>
</evidence>
<proteinExistence type="predicted"/>
<organism evidence="1 2">
    <name type="scientific">Elysia marginata</name>
    <dbReference type="NCBI Taxonomy" id="1093978"/>
    <lineage>
        <taxon>Eukaryota</taxon>
        <taxon>Metazoa</taxon>
        <taxon>Spiralia</taxon>
        <taxon>Lophotrochozoa</taxon>
        <taxon>Mollusca</taxon>
        <taxon>Gastropoda</taxon>
        <taxon>Heterobranchia</taxon>
        <taxon>Euthyneura</taxon>
        <taxon>Panpulmonata</taxon>
        <taxon>Sacoglossa</taxon>
        <taxon>Placobranchoidea</taxon>
        <taxon>Plakobranchidae</taxon>
        <taxon>Elysia</taxon>
    </lineage>
</organism>
<dbReference type="AlphaFoldDB" id="A0AAV4GC05"/>
<evidence type="ECO:0000313" key="1">
    <source>
        <dbReference type="EMBL" id="GFR82724.1"/>
    </source>
</evidence>
<name>A0AAV4GC05_9GAST</name>
<dbReference type="Proteomes" id="UP000762676">
    <property type="component" value="Unassembled WGS sequence"/>
</dbReference>
<sequence>MTASKSRHPRRPSCCPYSQTQPSPLLHRHHCHPQTQERCVLSPLHRCLQQSLLVVQFTTVANLFLPLLQHLCNTQQNTILPLLSVYGTAERHHSSTVYETTEPSAALTLPSVCTCVYLCI</sequence>
<comment type="caution">
    <text evidence="1">The sequence shown here is derived from an EMBL/GenBank/DDBJ whole genome shotgun (WGS) entry which is preliminary data.</text>
</comment>
<keyword evidence="2" id="KW-1185">Reference proteome</keyword>
<accession>A0AAV4GC05</accession>
<protein>
    <submittedName>
        <fullName evidence="1">Uncharacterized protein</fullName>
    </submittedName>
</protein>
<reference evidence="1 2" key="1">
    <citation type="journal article" date="2021" name="Elife">
        <title>Chloroplast acquisition without the gene transfer in kleptoplastic sea slugs, Plakobranchus ocellatus.</title>
        <authorList>
            <person name="Maeda T."/>
            <person name="Takahashi S."/>
            <person name="Yoshida T."/>
            <person name="Shimamura S."/>
            <person name="Takaki Y."/>
            <person name="Nagai Y."/>
            <person name="Toyoda A."/>
            <person name="Suzuki Y."/>
            <person name="Arimoto A."/>
            <person name="Ishii H."/>
            <person name="Satoh N."/>
            <person name="Nishiyama T."/>
            <person name="Hasebe M."/>
            <person name="Maruyama T."/>
            <person name="Minagawa J."/>
            <person name="Obokata J."/>
            <person name="Shigenobu S."/>
        </authorList>
    </citation>
    <scope>NUCLEOTIDE SEQUENCE [LARGE SCALE GENOMIC DNA]</scope>
</reference>
<gene>
    <name evidence="1" type="ORF">ElyMa_004106100</name>
</gene>